<reference evidence="2 3" key="1">
    <citation type="submission" date="2017-04" db="EMBL/GenBank/DDBJ databases">
        <title>Novel microbial lineages endemic to geothermal iron-oxide mats fill important gaps in the evolutionary history of Archaea.</title>
        <authorList>
            <person name="Jay Z.J."/>
            <person name="Beam J.P."/>
            <person name="Dlakic M."/>
            <person name="Rusch D.B."/>
            <person name="Kozubal M.A."/>
            <person name="Inskeep W.P."/>
        </authorList>
    </citation>
    <scope>NUCLEOTIDE SEQUENCE [LARGE SCALE GENOMIC DNA]</scope>
    <source>
        <strain evidence="2">OSP_D</strain>
    </source>
</reference>
<accession>A0A2R6A5S0</accession>
<sequence>MRNYAPQLVKAYELANSISNPIFDPSILPRILEEERRLAYSYDNEKSNQAIILYNEETNKILKLPYYMRFKAEYVKAVKHKIWGEIYPQVARYHNFLFASLDGSTARYYSQADAHRKVQKHWNSLLTRVRRRYPWVKIIKVVEWQENGLGYHIHVLFCGVRFIPIKWIRETWDKLEPNPHSVDLDNKFKTFEDPKRALGYLMKYVTKTLRQGDEIPMSLVINWALGLRTLAFSRLFSRFSSSKTNSNEKSRGVWVFLGIMPWDLAVSSSDVEILGYFGYG</sequence>
<dbReference type="InterPro" id="IPR056906">
    <property type="entry name" value="ORF2/G2P_dom"/>
</dbReference>
<evidence type="ECO:0000313" key="2">
    <source>
        <dbReference type="EMBL" id="PSN81746.1"/>
    </source>
</evidence>
<dbReference type="EMBL" id="NEXC01000169">
    <property type="protein sequence ID" value="PSN81746.1"/>
    <property type="molecule type" value="Genomic_DNA"/>
</dbReference>
<feature type="domain" description="Replication-associated protein ORF2/G2P" evidence="1">
    <location>
        <begin position="112"/>
        <end position="208"/>
    </location>
</feature>
<comment type="caution">
    <text evidence="2">The sequence shown here is derived from an EMBL/GenBank/DDBJ whole genome shotgun (WGS) entry which is preliminary data.</text>
</comment>
<dbReference type="AlphaFoldDB" id="A0A2R6A5S0"/>
<evidence type="ECO:0000313" key="3">
    <source>
        <dbReference type="Proteomes" id="UP000240880"/>
    </source>
</evidence>
<protein>
    <recommendedName>
        <fullName evidence="1">Replication-associated protein ORF2/G2P domain-containing protein</fullName>
    </recommendedName>
</protein>
<organism evidence="2 3">
    <name type="scientific">Candidatus Marsarchaeota G1 archaeon OSP_D</name>
    <dbReference type="NCBI Taxonomy" id="1978155"/>
    <lineage>
        <taxon>Archaea</taxon>
        <taxon>Candidatus Marsarchaeota</taxon>
        <taxon>Candidatus Marsarchaeota group 1</taxon>
    </lineage>
</organism>
<name>A0A2R6A5S0_9ARCH</name>
<evidence type="ECO:0000259" key="1">
    <source>
        <dbReference type="Pfam" id="PF23343"/>
    </source>
</evidence>
<proteinExistence type="predicted"/>
<dbReference type="Proteomes" id="UP000240880">
    <property type="component" value="Unassembled WGS sequence"/>
</dbReference>
<gene>
    <name evidence="2" type="ORF">B9Q01_10410</name>
</gene>
<dbReference type="Pfam" id="PF23343">
    <property type="entry name" value="REP_ORF2-G2P"/>
    <property type="match status" value="1"/>
</dbReference>